<gene>
    <name evidence="2" type="ORF">soil367_15020</name>
</gene>
<keyword evidence="1" id="KW-0732">Signal</keyword>
<dbReference type="OrthoDB" id="9812424at2"/>
<keyword evidence="3" id="KW-1185">Reference proteome</keyword>
<proteinExistence type="predicted"/>
<dbReference type="Gene3D" id="1.25.40.10">
    <property type="entry name" value="Tetratricopeptide repeat domain"/>
    <property type="match status" value="1"/>
</dbReference>
<dbReference type="InterPro" id="IPR011990">
    <property type="entry name" value="TPR-like_helical_dom_sf"/>
</dbReference>
<evidence type="ECO:0000313" key="2">
    <source>
        <dbReference type="EMBL" id="QCF27139.1"/>
    </source>
</evidence>
<dbReference type="SUPFAM" id="SSF48452">
    <property type="entry name" value="TPR-like"/>
    <property type="match status" value="1"/>
</dbReference>
<dbReference type="RefSeq" id="WP_136549844.1">
    <property type="nucleotide sequence ID" value="NZ_CP031093.1"/>
</dbReference>
<dbReference type="Pfam" id="PF14559">
    <property type="entry name" value="TPR_19"/>
    <property type="match status" value="1"/>
</dbReference>
<dbReference type="AlphaFoldDB" id="A0A4P7XJ51"/>
<dbReference type="KEGG" id="hmi:soil367_15020"/>
<protein>
    <submittedName>
        <fullName evidence="2">Uncharacterized protein</fullName>
    </submittedName>
</protein>
<sequence length="206" mass="22821">MRIATLLFALLLALPASAVGLEEDLLELQQRWARIQYETPEDDREKAFEALADDAADLVARFPGRAEPLIWEGIILSTYAGAKGGFGALGLVKKARRRLEAALDLDKLALQGSAYTSLGSLYHKVPGWPLGYGDDEKAEAYLRKALNINPAGIDPNFFFAEFLVDQGQPDRARVYLNKALEAPARPGRERADEGRREEARLLLEKL</sequence>
<organism evidence="2 3">
    <name type="scientific">Hydrocarboniclastica marina</name>
    <dbReference type="NCBI Taxonomy" id="2259620"/>
    <lineage>
        <taxon>Bacteria</taxon>
        <taxon>Pseudomonadati</taxon>
        <taxon>Pseudomonadota</taxon>
        <taxon>Gammaproteobacteria</taxon>
        <taxon>Alteromonadales</taxon>
        <taxon>Alteromonadaceae</taxon>
        <taxon>Hydrocarboniclastica</taxon>
    </lineage>
</organism>
<evidence type="ECO:0000313" key="3">
    <source>
        <dbReference type="Proteomes" id="UP000298049"/>
    </source>
</evidence>
<dbReference type="EMBL" id="CP031093">
    <property type="protein sequence ID" value="QCF27139.1"/>
    <property type="molecule type" value="Genomic_DNA"/>
</dbReference>
<feature type="chain" id="PRO_5020549406" evidence="1">
    <location>
        <begin position="19"/>
        <end position="206"/>
    </location>
</feature>
<evidence type="ECO:0000256" key="1">
    <source>
        <dbReference type="SAM" id="SignalP"/>
    </source>
</evidence>
<accession>A0A4P7XJ51</accession>
<feature type="signal peptide" evidence="1">
    <location>
        <begin position="1"/>
        <end position="18"/>
    </location>
</feature>
<name>A0A4P7XJ51_9ALTE</name>
<reference evidence="2 3" key="1">
    <citation type="submission" date="2018-07" db="EMBL/GenBank/DDBJ databases">
        <title>Marsedoiliclastica nanhaica gen. nov. sp. nov., a novel marine hydrocarbonoclastic bacterium isolated from an in-situ enriched hydrocarbon-degrading consortium in deep-sea sediment.</title>
        <authorList>
            <person name="Dong C."/>
            <person name="Ma T."/>
            <person name="Liu R."/>
            <person name="Shao Z."/>
        </authorList>
    </citation>
    <scope>NUCLEOTIDE SEQUENCE [LARGE SCALE GENOMIC DNA]</scope>
    <source>
        <strain evidence="3">soil36-7</strain>
    </source>
</reference>
<dbReference type="Proteomes" id="UP000298049">
    <property type="component" value="Chromosome"/>
</dbReference>